<evidence type="ECO:0000313" key="2">
    <source>
        <dbReference type="Proteomes" id="UP000799429"/>
    </source>
</evidence>
<accession>A0A9P4SBZ5</accession>
<sequence>LHVAAGITYNHRGVITFYNDPKSPEINQKVVPRPPKRTKYDNDQTYNKRLADWHAEHTHPIDPQADIPPKGNAMTQRFYAKEVLPLHLEYLRWLEAKYQRKFYFQEDNDPSHGTRSTNNACYKAKLASGVQLLDHPAQSPYLNPIEGIWNIIKQRLRGSK</sequence>
<reference evidence="1" key="1">
    <citation type="journal article" date="2020" name="Stud. Mycol.">
        <title>101 Dothideomycetes genomes: a test case for predicting lifestyles and emergence of pathogens.</title>
        <authorList>
            <person name="Haridas S."/>
            <person name="Albert R."/>
            <person name="Binder M."/>
            <person name="Bloem J."/>
            <person name="Labutti K."/>
            <person name="Salamov A."/>
            <person name="Andreopoulos B."/>
            <person name="Baker S."/>
            <person name="Barry K."/>
            <person name="Bills G."/>
            <person name="Bluhm B."/>
            <person name="Cannon C."/>
            <person name="Castanera R."/>
            <person name="Culley D."/>
            <person name="Daum C."/>
            <person name="Ezra D."/>
            <person name="Gonzalez J."/>
            <person name="Henrissat B."/>
            <person name="Kuo A."/>
            <person name="Liang C."/>
            <person name="Lipzen A."/>
            <person name="Lutzoni F."/>
            <person name="Magnuson J."/>
            <person name="Mondo S."/>
            <person name="Nolan M."/>
            <person name="Ohm R."/>
            <person name="Pangilinan J."/>
            <person name="Park H.-J."/>
            <person name="Ramirez L."/>
            <person name="Alfaro M."/>
            <person name="Sun H."/>
            <person name="Tritt A."/>
            <person name="Yoshinaga Y."/>
            <person name="Zwiers L.-H."/>
            <person name="Turgeon B."/>
            <person name="Goodwin S."/>
            <person name="Spatafora J."/>
            <person name="Crous P."/>
            <person name="Grigoriev I."/>
        </authorList>
    </citation>
    <scope>NUCLEOTIDE SEQUENCE</scope>
    <source>
        <strain evidence="1">CBS 101060</strain>
    </source>
</reference>
<evidence type="ECO:0008006" key="3">
    <source>
        <dbReference type="Google" id="ProtNLM"/>
    </source>
</evidence>
<name>A0A9P4SBZ5_9PEZI</name>
<dbReference type="Gene3D" id="3.30.420.10">
    <property type="entry name" value="Ribonuclease H-like superfamily/Ribonuclease H"/>
    <property type="match status" value="1"/>
</dbReference>
<dbReference type="OrthoDB" id="5410741at2759"/>
<dbReference type="EMBL" id="MU006094">
    <property type="protein sequence ID" value="KAF2839856.1"/>
    <property type="molecule type" value="Genomic_DNA"/>
</dbReference>
<keyword evidence="2" id="KW-1185">Reference proteome</keyword>
<dbReference type="AlphaFoldDB" id="A0A9P4SBZ5"/>
<proteinExistence type="predicted"/>
<dbReference type="InterPro" id="IPR036397">
    <property type="entry name" value="RNaseH_sf"/>
</dbReference>
<dbReference type="GO" id="GO:0003676">
    <property type="term" value="F:nucleic acid binding"/>
    <property type="evidence" value="ECO:0007669"/>
    <property type="project" value="InterPro"/>
</dbReference>
<gene>
    <name evidence="1" type="ORF">M501DRAFT_933278</name>
</gene>
<organism evidence="1 2">
    <name type="scientific">Patellaria atrata CBS 101060</name>
    <dbReference type="NCBI Taxonomy" id="1346257"/>
    <lineage>
        <taxon>Eukaryota</taxon>
        <taxon>Fungi</taxon>
        <taxon>Dikarya</taxon>
        <taxon>Ascomycota</taxon>
        <taxon>Pezizomycotina</taxon>
        <taxon>Dothideomycetes</taxon>
        <taxon>Dothideomycetes incertae sedis</taxon>
        <taxon>Patellariales</taxon>
        <taxon>Patellariaceae</taxon>
        <taxon>Patellaria</taxon>
    </lineage>
</organism>
<feature type="non-terminal residue" evidence="1">
    <location>
        <position position="1"/>
    </location>
</feature>
<comment type="caution">
    <text evidence="1">The sequence shown here is derived from an EMBL/GenBank/DDBJ whole genome shotgun (WGS) entry which is preliminary data.</text>
</comment>
<protein>
    <recommendedName>
        <fullName evidence="3">Tc1-like transposase DDE domain-containing protein</fullName>
    </recommendedName>
</protein>
<dbReference type="Proteomes" id="UP000799429">
    <property type="component" value="Unassembled WGS sequence"/>
</dbReference>
<evidence type="ECO:0000313" key="1">
    <source>
        <dbReference type="EMBL" id="KAF2839856.1"/>
    </source>
</evidence>